<proteinExistence type="predicted"/>
<feature type="transmembrane region" description="Helical" evidence="1">
    <location>
        <begin position="511"/>
        <end position="532"/>
    </location>
</feature>
<keyword evidence="1" id="KW-0812">Transmembrane</keyword>
<dbReference type="OrthoDB" id="3020985at2759"/>
<dbReference type="HOGENOM" id="CLU_403350_0_0_1"/>
<dbReference type="AlphaFoldDB" id="V2XPJ2"/>
<dbReference type="Proteomes" id="UP000017559">
    <property type="component" value="Unassembled WGS sequence"/>
</dbReference>
<keyword evidence="1" id="KW-0472">Membrane</keyword>
<reference evidence="2 3" key="1">
    <citation type="journal article" date="2014" name="BMC Genomics">
        <title>Genome and secretome analysis of the hemibiotrophic fungal pathogen, Moniliophthora roreri, which causes frosty pod rot disease of cacao: mechanisms of the biotrophic and necrotrophic phases.</title>
        <authorList>
            <person name="Meinhardt L.W."/>
            <person name="Costa G.G.L."/>
            <person name="Thomazella D.P.T."/>
            <person name="Teixeira P.J.P.L."/>
            <person name="Carazzolle M.F."/>
            <person name="Schuster S.C."/>
            <person name="Carlson J.E."/>
            <person name="Guiltinan M.J."/>
            <person name="Mieczkowski P."/>
            <person name="Farmer A."/>
            <person name="Ramaraj T."/>
            <person name="Crozier J."/>
            <person name="Davis R.E."/>
            <person name="Shao J."/>
            <person name="Melnick R.L."/>
            <person name="Pereira G.A.G."/>
            <person name="Bailey B.A."/>
        </authorList>
    </citation>
    <scope>NUCLEOTIDE SEQUENCE [LARGE SCALE GENOMIC DNA]</scope>
    <source>
        <strain evidence="2 3">MCA 2997</strain>
    </source>
</reference>
<dbReference type="KEGG" id="mrr:Moror_8128"/>
<feature type="transmembrane region" description="Helical" evidence="1">
    <location>
        <begin position="577"/>
        <end position="595"/>
    </location>
</feature>
<keyword evidence="1" id="KW-1133">Transmembrane helix</keyword>
<comment type="caution">
    <text evidence="2">The sequence shown here is derived from an EMBL/GenBank/DDBJ whole genome shotgun (WGS) entry which is preliminary data.</text>
</comment>
<feature type="transmembrane region" description="Helical" evidence="1">
    <location>
        <begin position="382"/>
        <end position="401"/>
    </location>
</feature>
<evidence type="ECO:0000313" key="3">
    <source>
        <dbReference type="Proteomes" id="UP000017559"/>
    </source>
</evidence>
<evidence type="ECO:0000313" key="2">
    <source>
        <dbReference type="EMBL" id="ESK94470.1"/>
    </source>
</evidence>
<sequence length="637" mass="70015">MVLLALHFRPVLAQAPANDIVTWPPGLLLLASVLYAALGTSAEELWKIDPAVGPVLCFGIPMVSIPTMQHVNWVSNTCHFIPRIRASYGQSNFWIPSEKVSRQAREDALQMALRVMHCFIRRTQSVDDSMWKVSSAGLVTPITRPNSTSQGTGRRSPSARDFLLFAATDYHVFRNWEVKISVKGRLVFTTKSMPSKSIVDVDSEQSALYVVAAHMVRRPYSQSPFIHNLAKHQGDGELDPWTLDLDHVDLDAPACTIDFHSYAPVGSKVSASLRELAGAYYRVVGDIKRLSETPQWSLQPGELATVSVGQTLWIAVLGGVLLDHGRLTVQNLPGRWGVGGVSADEAYINRMAAILEIIRPYANIEPGFDTVAFSSGETRFTAIPFFIAGVLGQMIICYFLTVGTSAGIWTSVAISNTLFTGRLTDLHSLYTGKTADIALQPGMKLFLPDSPSKQFMAIATFSRSAPQEGRLRPGLVLNLSGAAAAIIGSIFQTKTREALGFGSFRPTPDWVVYTAAGLAMTASTLVLSILLFQQLQERTWWKNSETPTRWMIYSTIPTSCFAAGLAVFFMRCRITRFWPILDVFIWFSGLPLAMLENGRMFSADSSMLHLVLLNRWAMGAIASSVGSARANEIGFCF</sequence>
<keyword evidence="3" id="KW-1185">Reference proteome</keyword>
<name>V2XPJ2_MONRO</name>
<feature type="transmembrane region" description="Helical" evidence="1">
    <location>
        <begin position="552"/>
        <end position="571"/>
    </location>
</feature>
<gene>
    <name evidence="2" type="ORF">Moror_8128</name>
</gene>
<organism evidence="2 3">
    <name type="scientific">Moniliophthora roreri (strain MCA 2997)</name>
    <name type="common">Cocoa frosty pod rot fungus</name>
    <name type="synonym">Crinipellis roreri</name>
    <dbReference type="NCBI Taxonomy" id="1381753"/>
    <lineage>
        <taxon>Eukaryota</taxon>
        <taxon>Fungi</taxon>
        <taxon>Dikarya</taxon>
        <taxon>Basidiomycota</taxon>
        <taxon>Agaricomycotina</taxon>
        <taxon>Agaricomycetes</taxon>
        <taxon>Agaricomycetidae</taxon>
        <taxon>Agaricales</taxon>
        <taxon>Marasmiineae</taxon>
        <taxon>Marasmiaceae</taxon>
        <taxon>Moniliophthora</taxon>
    </lineage>
</organism>
<accession>V2XPJ2</accession>
<evidence type="ECO:0000256" key="1">
    <source>
        <dbReference type="SAM" id="Phobius"/>
    </source>
</evidence>
<dbReference type="EMBL" id="AWSO01000135">
    <property type="protein sequence ID" value="ESK94470.1"/>
    <property type="molecule type" value="Genomic_DNA"/>
</dbReference>
<protein>
    <submittedName>
        <fullName evidence="2">Uncharacterized protein</fullName>
    </submittedName>
</protein>